<dbReference type="AlphaFoldDB" id="A0A2H1L420"/>
<dbReference type="PANTHER" id="PTHR33744">
    <property type="entry name" value="CARBOHYDRATE DIACID REGULATOR"/>
    <property type="match status" value="1"/>
</dbReference>
<dbReference type="Pfam" id="PF13556">
    <property type="entry name" value="HTH_30"/>
    <property type="match status" value="1"/>
</dbReference>
<proteinExistence type="predicted"/>
<dbReference type="Pfam" id="PF14361">
    <property type="entry name" value="RsbRD_N"/>
    <property type="match status" value="1"/>
</dbReference>
<dbReference type="InterPro" id="IPR025751">
    <property type="entry name" value="RsbRD_N_dom"/>
</dbReference>
<dbReference type="InterPro" id="IPR025736">
    <property type="entry name" value="PucR_C-HTH_dom"/>
</dbReference>
<dbReference type="PANTHER" id="PTHR33744:SF15">
    <property type="entry name" value="CARBOHYDRATE DIACID REGULATOR"/>
    <property type="match status" value="1"/>
</dbReference>
<sequence length="435" mass="48321">MDESVRSGQRAAAEAFEALVTYLPVPPRGSWQNPMMVRKRETDATSAEPWPDVVRDLFEAEPDLLARVIEHVRAVYPTYASVSDDLLARSFRQNIDMCVTAVQGEVNPAEGPLRSYAQIARRRFEAGVPIDDLIRSYRFSIGLIADQLTDLLAEHQGSPQGGVDAYRRIWAVTDVYTAQLAEVYRQHRLQFDTRNHELKMDFIERLRSGTIDEPALTEARLRFHLREGTAYRAFIARLTAEADHDLYALMVMLESQLIGHQGLGVIRGSTIVGVCAQEFTVLPALSISYGHESALEDISASFASAQRVAATSVALASGNHDIAESGWRVSVEPEGPVTRHFEKRFVEPLEASAVNAAMILTSVRQVLLHNRSFRAAAAALHCHQNTLRYRIARFEEITGARLDDTETVVSLEWMFEARARSDGTAAADGTAGLDR</sequence>
<evidence type="ECO:0000313" key="4">
    <source>
        <dbReference type="Proteomes" id="UP000234462"/>
    </source>
</evidence>
<dbReference type="OrthoDB" id="3190266at2"/>
<feature type="domain" description="RsbT co-antagonist protein RsbRD N-terminal" evidence="2">
    <location>
        <begin position="62"/>
        <end position="196"/>
    </location>
</feature>
<gene>
    <name evidence="3" type="ORF">BJEO58_00735</name>
</gene>
<keyword evidence="4" id="KW-1185">Reference proteome</keyword>
<name>A0A2H1L420_9MICO</name>
<dbReference type="Gene3D" id="1.10.10.2840">
    <property type="entry name" value="PucR C-terminal helix-turn-helix domain"/>
    <property type="match status" value="1"/>
</dbReference>
<feature type="domain" description="PucR C-terminal helix-turn-helix" evidence="1">
    <location>
        <begin position="360"/>
        <end position="416"/>
    </location>
</feature>
<reference evidence="4" key="1">
    <citation type="submission" date="2017-03" db="EMBL/GenBank/DDBJ databases">
        <authorList>
            <person name="Monnet C."/>
        </authorList>
    </citation>
    <scope>NUCLEOTIDE SEQUENCE [LARGE SCALE GENOMIC DNA]</scope>
    <source>
        <strain evidence="4">SJ5-8</strain>
    </source>
</reference>
<dbReference type="RefSeq" id="WP_101587867.1">
    <property type="nucleotide sequence ID" value="NZ_FXZM01000003.1"/>
</dbReference>
<dbReference type="EMBL" id="FXZM01000003">
    <property type="protein sequence ID" value="SMY11153.1"/>
    <property type="molecule type" value="Genomic_DNA"/>
</dbReference>
<evidence type="ECO:0000259" key="1">
    <source>
        <dbReference type="Pfam" id="PF13556"/>
    </source>
</evidence>
<dbReference type="Proteomes" id="UP000234462">
    <property type="component" value="Unassembled WGS sequence"/>
</dbReference>
<dbReference type="InterPro" id="IPR042070">
    <property type="entry name" value="PucR_C-HTH_sf"/>
</dbReference>
<evidence type="ECO:0000313" key="3">
    <source>
        <dbReference type="EMBL" id="SMY11153.1"/>
    </source>
</evidence>
<protein>
    <submittedName>
        <fullName evidence="3">PucR C-terminal helix-turn-helix domain-containing protein</fullName>
    </submittedName>
</protein>
<accession>A0A2H1L420</accession>
<dbReference type="InterPro" id="IPR051448">
    <property type="entry name" value="CdaR-like_regulators"/>
</dbReference>
<organism evidence="3 4">
    <name type="scientific">Brevibacterium jeotgali</name>
    <dbReference type="NCBI Taxonomy" id="1262550"/>
    <lineage>
        <taxon>Bacteria</taxon>
        <taxon>Bacillati</taxon>
        <taxon>Actinomycetota</taxon>
        <taxon>Actinomycetes</taxon>
        <taxon>Micrococcales</taxon>
        <taxon>Brevibacteriaceae</taxon>
        <taxon>Brevibacterium</taxon>
    </lineage>
</organism>
<evidence type="ECO:0000259" key="2">
    <source>
        <dbReference type="Pfam" id="PF14361"/>
    </source>
</evidence>